<feature type="compositionally biased region" description="Basic and acidic residues" evidence="2">
    <location>
        <begin position="82"/>
        <end position="95"/>
    </location>
</feature>
<protein>
    <submittedName>
        <fullName evidence="4">Uncharacterized protein</fullName>
    </submittedName>
</protein>
<dbReference type="AlphaFoldDB" id="A0A8B2NRK8"/>
<keyword evidence="3" id="KW-1133">Transmembrane helix</keyword>
<reference evidence="4 5" key="1">
    <citation type="submission" date="2018-05" db="EMBL/GenBank/DDBJ databases">
        <title>Acuticoccus sediminis sp. nov., isolated from deep-sea sediment of Indian Ocean.</title>
        <authorList>
            <person name="Liu X."/>
            <person name="Lai Q."/>
            <person name="Du Y."/>
            <person name="Sun F."/>
            <person name="Zhang X."/>
            <person name="Wang S."/>
            <person name="Shao Z."/>
        </authorList>
    </citation>
    <scope>NUCLEOTIDE SEQUENCE [LARGE SCALE GENOMIC DNA]</scope>
    <source>
        <strain evidence="4 5">PTG4-2</strain>
    </source>
</reference>
<keyword evidence="5" id="KW-1185">Reference proteome</keyword>
<dbReference type="RefSeq" id="WP_111347954.1">
    <property type="nucleotide sequence ID" value="NZ_JAIWKD010000007.1"/>
</dbReference>
<proteinExistence type="predicted"/>
<sequence>MALTRSDRRESFHGLWPWPGNIFVVLFGAWTFYMASQAETQDVQTAFYGLTGLAALVLLLGLRTIGRRREGAVEPAAVRTTPRAEEVSFTPRERMPQNATMRTESAATARPATPPPVENRGAGPGVDAMINREKAARGAQIAKLESTVNERLAMIEARLGAGSGNGSVPVLDEYLRIETFNAAINERLLPRIKEMISAAITERMTPDALRSAVGGAAPGAVAEEVARLRSSQDIDHRELEALRSAIEAGQGGGEGGQGVAAMTARLQTLEKTLEAQKRDLEVLAGSMRETVTDVGRQLKHVDEVVADVLRRLEQLDGQGGGDGARTPADISQLRDALATIIEQNRDIKARQEMLTARFQTPSGDAAKE</sequence>
<organism evidence="4 5">
    <name type="scientific">Acuticoccus sediminis</name>
    <dbReference type="NCBI Taxonomy" id="2184697"/>
    <lineage>
        <taxon>Bacteria</taxon>
        <taxon>Pseudomonadati</taxon>
        <taxon>Pseudomonadota</taxon>
        <taxon>Alphaproteobacteria</taxon>
        <taxon>Hyphomicrobiales</taxon>
        <taxon>Amorphaceae</taxon>
        <taxon>Acuticoccus</taxon>
    </lineage>
</organism>
<evidence type="ECO:0000256" key="3">
    <source>
        <dbReference type="SAM" id="Phobius"/>
    </source>
</evidence>
<evidence type="ECO:0000313" key="4">
    <source>
        <dbReference type="EMBL" id="RAH99733.1"/>
    </source>
</evidence>
<keyword evidence="3" id="KW-0472">Membrane</keyword>
<gene>
    <name evidence="4" type="ORF">DLJ53_18385</name>
</gene>
<dbReference type="EMBL" id="QHHQ01000004">
    <property type="protein sequence ID" value="RAH99733.1"/>
    <property type="molecule type" value="Genomic_DNA"/>
</dbReference>
<name>A0A8B2NRK8_9HYPH</name>
<keyword evidence="3" id="KW-0812">Transmembrane</keyword>
<feature type="region of interest" description="Disordered" evidence="2">
    <location>
        <begin position="76"/>
        <end position="125"/>
    </location>
</feature>
<dbReference type="Proteomes" id="UP000249590">
    <property type="component" value="Unassembled WGS sequence"/>
</dbReference>
<feature type="transmembrane region" description="Helical" evidence="3">
    <location>
        <begin position="45"/>
        <end position="62"/>
    </location>
</feature>
<feature type="coiled-coil region" evidence="1">
    <location>
        <begin position="259"/>
        <end position="286"/>
    </location>
</feature>
<comment type="caution">
    <text evidence="4">The sequence shown here is derived from an EMBL/GenBank/DDBJ whole genome shotgun (WGS) entry which is preliminary data.</text>
</comment>
<accession>A0A8B2NRK8</accession>
<evidence type="ECO:0000313" key="5">
    <source>
        <dbReference type="Proteomes" id="UP000249590"/>
    </source>
</evidence>
<evidence type="ECO:0000256" key="2">
    <source>
        <dbReference type="SAM" id="MobiDB-lite"/>
    </source>
</evidence>
<dbReference type="OrthoDB" id="9983350at2"/>
<feature type="transmembrane region" description="Helical" evidence="3">
    <location>
        <begin position="12"/>
        <end position="33"/>
    </location>
</feature>
<keyword evidence="1" id="KW-0175">Coiled coil</keyword>
<evidence type="ECO:0000256" key="1">
    <source>
        <dbReference type="SAM" id="Coils"/>
    </source>
</evidence>